<evidence type="ECO:0000256" key="2">
    <source>
        <dbReference type="ARBA" id="ARBA00022475"/>
    </source>
</evidence>
<keyword evidence="11" id="KW-1185">Reference proteome</keyword>
<gene>
    <name evidence="10" type="ORF">GCM10023346_46420</name>
</gene>
<dbReference type="InterPro" id="IPR027417">
    <property type="entry name" value="P-loop_NTPase"/>
</dbReference>
<keyword evidence="8" id="KW-0472">Membrane</keyword>
<keyword evidence="1" id="KW-0813">Transport</keyword>
<comment type="caution">
    <text evidence="10">The sequence shown here is derived from an EMBL/GenBank/DDBJ whole genome shotgun (WGS) entry which is preliminary data.</text>
</comment>
<evidence type="ECO:0000313" key="10">
    <source>
        <dbReference type="EMBL" id="GAA5201631.1"/>
    </source>
</evidence>
<evidence type="ECO:0000256" key="8">
    <source>
        <dbReference type="ARBA" id="ARBA00023136"/>
    </source>
</evidence>
<evidence type="ECO:0000256" key="1">
    <source>
        <dbReference type="ARBA" id="ARBA00022448"/>
    </source>
</evidence>
<feature type="domain" description="ABC transporter" evidence="9">
    <location>
        <begin position="247"/>
        <end position="498"/>
    </location>
</feature>
<keyword evidence="6 10" id="KW-0067">ATP-binding</keyword>
<evidence type="ECO:0000256" key="6">
    <source>
        <dbReference type="ARBA" id="ARBA00022840"/>
    </source>
</evidence>
<evidence type="ECO:0000256" key="7">
    <source>
        <dbReference type="ARBA" id="ARBA00022967"/>
    </source>
</evidence>
<keyword evidence="5" id="KW-0547">Nucleotide-binding</keyword>
<keyword evidence="7" id="KW-1278">Translocase</keyword>
<dbReference type="InterPro" id="IPR003593">
    <property type="entry name" value="AAA+_ATPase"/>
</dbReference>
<accession>A0ABP9SS02</accession>
<reference evidence="11" key="1">
    <citation type="journal article" date="2019" name="Int. J. Syst. Evol. Microbiol.">
        <title>The Global Catalogue of Microorganisms (GCM) 10K type strain sequencing project: providing services to taxonomists for standard genome sequencing and annotation.</title>
        <authorList>
            <consortium name="The Broad Institute Genomics Platform"/>
            <consortium name="The Broad Institute Genome Sequencing Center for Infectious Disease"/>
            <person name="Wu L."/>
            <person name="Ma J."/>
        </authorList>
    </citation>
    <scope>NUCLEOTIDE SEQUENCE [LARGE SCALE GENOMIC DNA]</scope>
    <source>
        <strain evidence="11">JCM 18514</strain>
    </source>
</reference>
<dbReference type="SMART" id="SM00382">
    <property type="entry name" value="AAA"/>
    <property type="match status" value="2"/>
</dbReference>
<evidence type="ECO:0000256" key="3">
    <source>
        <dbReference type="ARBA" id="ARBA00022597"/>
    </source>
</evidence>
<dbReference type="EMBL" id="BAABKK010000038">
    <property type="protein sequence ID" value="GAA5201631.1"/>
    <property type="molecule type" value="Genomic_DNA"/>
</dbReference>
<evidence type="ECO:0000259" key="9">
    <source>
        <dbReference type="PROSITE" id="PS50893"/>
    </source>
</evidence>
<protein>
    <submittedName>
        <fullName evidence="10">Sugar ABC transporter ATP-binding protein</fullName>
    </submittedName>
</protein>
<evidence type="ECO:0000256" key="5">
    <source>
        <dbReference type="ARBA" id="ARBA00022741"/>
    </source>
</evidence>
<feature type="domain" description="ABC transporter" evidence="9">
    <location>
        <begin position="5"/>
        <end position="240"/>
    </location>
</feature>
<dbReference type="CDD" id="cd03215">
    <property type="entry name" value="ABC_Carb_Monos_II"/>
    <property type="match status" value="1"/>
</dbReference>
<dbReference type="PANTHER" id="PTHR43790">
    <property type="entry name" value="CARBOHYDRATE TRANSPORT ATP-BINDING PROTEIN MG119-RELATED"/>
    <property type="match status" value="1"/>
</dbReference>
<dbReference type="InterPro" id="IPR003439">
    <property type="entry name" value="ABC_transporter-like_ATP-bd"/>
</dbReference>
<dbReference type="Gene3D" id="3.40.50.300">
    <property type="entry name" value="P-loop containing nucleotide triphosphate hydrolases"/>
    <property type="match status" value="2"/>
</dbReference>
<dbReference type="Pfam" id="PF00005">
    <property type="entry name" value="ABC_tran"/>
    <property type="match status" value="2"/>
</dbReference>
<dbReference type="PANTHER" id="PTHR43790:SF3">
    <property type="entry name" value="D-ALLOSE IMPORT ATP-BINDING PROTEIN ALSA-RELATED"/>
    <property type="match status" value="1"/>
</dbReference>
<evidence type="ECO:0000313" key="11">
    <source>
        <dbReference type="Proteomes" id="UP001500200"/>
    </source>
</evidence>
<proteinExistence type="predicted"/>
<dbReference type="InterPro" id="IPR050107">
    <property type="entry name" value="ABC_carbohydrate_import_ATPase"/>
</dbReference>
<evidence type="ECO:0000256" key="4">
    <source>
        <dbReference type="ARBA" id="ARBA00022737"/>
    </source>
</evidence>
<dbReference type="GO" id="GO:0005524">
    <property type="term" value="F:ATP binding"/>
    <property type="evidence" value="ECO:0007669"/>
    <property type="project" value="UniProtKB-KW"/>
</dbReference>
<keyword evidence="4" id="KW-0677">Repeat</keyword>
<keyword evidence="2" id="KW-1003">Cell membrane</keyword>
<dbReference type="RefSeq" id="WP_345453224.1">
    <property type="nucleotide sequence ID" value="NZ_BAABKK010000038.1"/>
</dbReference>
<dbReference type="InterPro" id="IPR017871">
    <property type="entry name" value="ABC_transporter-like_CS"/>
</dbReference>
<dbReference type="Proteomes" id="UP001500200">
    <property type="component" value="Unassembled WGS sequence"/>
</dbReference>
<sequence>MKNRLIATGLTKEYPGVKALSAARITLEEGSIHALLGENGAGKSTLVKILTGVHTPDAGTLVVDGTERHFSSPIDAARAGIGVVHQERNVVPLFSVAENITLQDPPSRRGMVDRQRRAEIVRNVLETLEFDVDPATAVSELSVAQIQLVEIGKALALDSRVLILDEPTASLTDNETARLFTVLRRLRDAGTAIVFVSHKLEEVFDLCDRVTILRDGVTVVESEPLANYTQRDIVNLMVGRTLAERNVRRRTVDRSGTPKLAVRDLATELGHTGISFDLYPGEILGLYGLVGAGRSELARSILGISKVTGGEILLNGRPVTIGSMGEALNRHRMGYVTEDRKGEGLFLDMTVRYNIAATIWRRISGWFGVRPRLEEDAAATAVKNLSIKISSDQQLVGQLSGGNQQKVSLSKWLAAKTDVLIIDEPTVGVDVRTKEDFQELILDLADSGLTILLIDSDLPEMINLADRIAVVHDYRLVGVVDNNKNYADVSAAVIRSIHESAVAA</sequence>
<dbReference type="SUPFAM" id="SSF52540">
    <property type="entry name" value="P-loop containing nucleoside triphosphate hydrolases"/>
    <property type="match status" value="2"/>
</dbReference>
<organism evidence="10 11">
    <name type="scientific">Arthrobacter gyeryongensis</name>
    <dbReference type="NCBI Taxonomy" id="1650592"/>
    <lineage>
        <taxon>Bacteria</taxon>
        <taxon>Bacillati</taxon>
        <taxon>Actinomycetota</taxon>
        <taxon>Actinomycetes</taxon>
        <taxon>Micrococcales</taxon>
        <taxon>Micrococcaceae</taxon>
        <taxon>Arthrobacter</taxon>
    </lineage>
</organism>
<dbReference type="CDD" id="cd03216">
    <property type="entry name" value="ABC_Carb_Monos_I"/>
    <property type="match status" value="1"/>
</dbReference>
<name>A0ABP9SS02_9MICC</name>
<keyword evidence="3" id="KW-0762">Sugar transport</keyword>
<dbReference type="PROSITE" id="PS50893">
    <property type="entry name" value="ABC_TRANSPORTER_2"/>
    <property type="match status" value="2"/>
</dbReference>
<dbReference type="PROSITE" id="PS00211">
    <property type="entry name" value="ABC_TRANSPORTER_1"/>
    <property type="match status" value="1"/>
</dbReference>